<keyword evidence="4" id="KW-1185">Reference proteome</keyword>
<dbReference type="Proteomes" id="UP000521676">
    <property type="component" value="Unassembled WGS sequence"/>
</dbReference>
<dbReference type="EMBL" id="CP128399">
    <property type="protein sequence ID" value="WJW65900.1"/>
    <property type="molecule type" value="Genomic_DNA"/>
</dbReference>
<dbReference type="InterPro" id="IPR016181">
    <property type="entry name" value="Acyl_CoA_acyltransferase"/>
</dbReference>
<reference evidence="2" key="2">
    <citation type="journal article" date="2024" name="Nature">
        <title>Anoxygenic phototroph of the Chloroflexota uses a type I reaction centre.</title>
        <authorList>
            <person name="Tsuji J.M."/>
            <person name="Shaw N.A."/>
            <person name="Nagashima S."/>
            <person name="Venkiteswaran J.J."/>
            <person name="Schiff S.L."/>
            <person name="Watanabe T."/>
            <person name="Fukui M."/>
            <person name="Hanada S."/>
            <person name="Tank M."/>
            <person name="Neufeld J.D."/>
        </authorList>
    </citation>
    <scope>NUCLEOTIDE SEQUENCE</scope>
    <source>
        <strain evidence="2">L227-S17</strain>
    </source>
</reference>
<evidence type="ECO:0000313" key="1">
    <source>
        <dbReference type="EMBL" id="NWJ46531.1"/>
    </source>
</evidence>
<dbReference type="SUPFAM" id="SSF55729">
    <property type="entry name" value="Acyl-CoA N-acyltransferases (Nat)"/>
    <property type="match status" value="1"/>
</dbReference>
<evidence type="ECO:0008006" key="5">
    <source>
        <dbReference type="Google" id="ProtNLM"/>
    </source>
</evidence>
<protein>
    <recommendedName>
        <fullName evidence="5">N-acetyltransferase domain-containing protein</fullName>
    </recommendedName>
</protein>
<sequence>MFGFFKKKEKDEKGTNELEWGGALNKRKLSASQAAKEEEEQRQIDLNSKERRDMYCRPGVERIFNDVDGRHIALRTEDNTGQTSSEVHPPVNIAAYWGTRQIAGGKARLIDSQLHLYHYDTLPGYEERGVGLEILREAELIARNKGLKAISVSLPKNDNSEWNESFFTTNGFIKNGEGFVKSL</sequence>
<evidence type="ECO:0000313" key="3">
    <source>
        <dbReference type="Proteomes" id="UP000521676"/>
    </source>
</evidence>
<reference evidence="1 3" key="1">
    <citation type="submission" date="2020-06" db="EMBL/GenBank/DDBJ databases">
        <title>Anoxygenic phototrophic Chloroflexota member uses a Type I reaction center.</title>
        <authorList>
            <person name="Tsuji J.M."/>
            <person name="Shaw N.A."/>
            <person name="Nagashima S."/>
            <person name="Venkiteswaran J."/>
            <person name="Schiff S.L."/>
            <person name="Hanada S."/>
            <person name="Tank M."/>
            <person name="Neufeld J.D."/>
        </authorList>
    </citation>
    <scope>NUCLEOTIDE SEQUENCE [LARGE SCALE GENOMIC DNA]</scope>
    <source>
        <strain evidence="1">L227-S17</strain>
    </source>
</reference>
<dbReference type="RefSeq" id="WP_341467788.1">
    <property type="nucleotide sequence ID" value="NZ_CP128399.1"/>
</dbReference>
<dbReference type="Proteomes" id="UP001431572">
    <property type="component" value="Chromosome 1"/>
</dbReference>
<evidence type="ECO:0000313" key="4">
    <source>
        <dbReference type="Proteomes" id="UP001431572"/>
    </source>
</evidence>
<dbReference type="AlphaFoldDB" id="A0A8T7M2V4"/>
<gene>
    <name evidence="1" type="ORF">HXX08_11685</name>
    <name evidence="2" type="ORF">OZ401_001680</name>
</gene>
<dbReference type="EMBL" id="JACATZ010000001">
    <property type="protein sequence ID" value="NWJ46531.1"/>
    <property type="molecule type" value="Genomic_DNA"/>
</dbReference>
<proteinExistence type="predicted"/>
<dbReference type="Gene3D" id="3.40.630.30">
    <property type="match status" value="1"/>
</dbReference>
<accession>A0A8T7M2V4</accession>
<name>A0A8T7M2V4_9CHLR</name>
<organism evidence="1 3">
    <name type="scientific">Candidatus Chlorohelix allophototropha</name>
    <dbReference type="NCBI Taxonomy" id="3003348"/>
    <lineage>
        <taxon>Bacteria</taxon>
        <taxon>Bacillati</taxon>
        <taxon>Chloroflexota</taxon>
        <taxon>Chloroflexia</taxon>
        <taxon>Candidatus Chloroheliales</taxon>
        <taxon>Candidatus Chloroheliaceae</taxon>
        <taxon>Candidatus Chlorohelix</taxon>
    </lineage>
</organism>
<evidence type="ECO:0000313" key="2">
    <source>
        <dbReference type="EMBL" id="WJW65900.1"/>
    </source>
</evidence>